<keyword evidence="2" id="KW-1185">Reference proteome</keyword>
<proteinExistence type="predicted"/>
<organism evidence="1 2">
    <name type="scientific">Rhodocollybia butyracea</name>
    <dbReference type="NCBI Taxonomy" id="206335"/>
    <lineage>
        <taxon>Eukaryota</taxon>
        <taxon>Fungi</taxon>
        <taxon>Dikarya</taxon>
        <taxon>Basidiomycota</taxon>
        <taxon>Agaricomycotina</taxon>
        <taxon>Agaricomycetes</taxon>
        <taxon>Agaricomycetidae</taxon>
        <taxon>Agaricales</taxon>
        <taxon>Marasmiineae</taxon>
        <taxon>Omphalotaceae</taxon>
        <taxon>Rhodocollybia</taxon>
    </lineage>
</organism>
<evidence type="ECO:0000313" key="2">
    <source>
        <dbReference type="Proteomes" id="UP000772434"/>
    </source>
</evidence>
<evidence type="ECO:0000313" key="1">
    <source>
        <dbReference type="EMBL" id="KAF9078262.1"/>
    </source>
</evidence>
<dbReference type="AlphaFoldDB" id="A0A9P5QBF7"/>
<comment type="caution">
    <text evidence="1">The sequence shown here is derived from an EMBL/GenBank/DDBJ whole genome shotgun (WGS) entry which is preliminary data.</text>
</comment>
<protein>
    <submittedName>
        <fullName evidence="1">Uncharacterized protein</fullName>
    </submittedName>
</protein>
<gene>
    <name evidence="1" type="ORF">BDP27DRAFT_1356929</name>
</gene>
<accession>A0A9P5QBF7</accession>
<name>A0A9P5QBF7_9AGAR</name>
<reference evidence="1" key="1">
    <citation type="submission" date="2020-11" db="EMBL/GenBank/DDBJ databases">
        <authorList>
            <consortium name="DOE Joint Genome Institute"/>
            <person name="Ahrendt S."/>
            <person name="Riley R."/>
            <person name="Andreopoulos W."/>
            <person name="Labutti K."/>
            <person name="Pangilinan J."/>
            <person name="Ruiz-Duenas F.J."/>
            <person name="Barrasa J.M."/>
            <person name="Sanchez-Garcia M."/>
            <person name="Camarero S."/>
            <person name="Miyauchi S."/>
            <person name="Serrano A."/>
            <person name="Linde D."/>
            <person name="Babiker R."/>
            <person name="Drula E."/>
            <person name="Ayuso-Fernandez I."/>
            <person name="Pacheco R."/>
            <person name="Padilla G."/>
            <person name="Ferreira P."/>
            <person name="Barriuso J."/>
            <person name="Kellner H."/>
            <person name="Castanera R."/>
            <person name="Alfaro M."/>
            <person name="Ramirez L."/>
            <person name="Pisabarro A.G."/>
            <person name="Kuo A."/>
            <person name="Tritt A."/>
            <person name="Lipzen A."/>
            <person name="He G."/>
            <person name="Yan M."/>
            <person name="Ng V."/>
            <person name="Cullen D."/>
            <person name="Martin F."/>
            <person name="Rosso M.-N."/>
            <person name="Henrissat B."/>
            <person name="Hibbett D."/>
            <person name="Martinez A.T."/>
            <person name="Grigoriev I.V."/>
        </authorList>
    </citation>
    <scope>NUCLEOTIDE SEQUENCE</scope>
    <source>
        <strain evidence="1">AH 40177</strain>
    </source>
</reference>
<dbReference type="Proteomes" id="UP000772434">
    <property type="component" value="Unassembled WGS sequence"/>
</dbReference>
<sequence>MKWLKNAYGPDLGCITSGLVVRDFRAGNLKNGNTGVTTKSSVFKRRTVNVSRRWCAISEISNAMRLVLRATTRLLMPASSTQPTRSCNNLNPIFKGAISDMSGNEEKVVSNLWRFPGHVFKKLKLRQWGCWLINIDKGPHVNSADGILASITSIVMEVVILNEILAHICGKESPILRQHEQTLLRYGPYSV</sequence>
<dbReference type="EMBL" id="JADNRY010000002">
    <property type="protein sequence ID" value="KAF9078262.1"/>
    <property type="molecule type" value="Genomic_DNA"/>
</dbReference>